<organism evidence="9 10">
    <name type="scientific">Arthrobacter jiangjiafuii</name>
    <dbReference type="NCBI Taxonomy" id="2817475"/>
    <lineage>
        <taxon>Bacteria</taxon>
        <taxon>Bacillati</taxon>
        <taxon>Actinomycetota</taxon>
        <taxon>Actinomycetes</taxon>
        <taxon>Micrococcales</taxon>
        <taxon>Micrococcaceae</taxon>
        <taxon>Arthrobacter</taxon>
    </lineage>
</organism>
<evidence type="ECO:0000256" key="7">
    <source>
        <dbReference type="SAM" id="MobiDB-lite"/>
    </source>
</evidence>
<dbReference type="EMBL" id="CP076022">
    <property type="protein sequence ID" value="QWC10830.1"/>
    <property type="molecule type" value="Genomic_DNA"/>
</dbReference>
<dbReference type="InterPro" id="IPR035906">
    <property type="entry name" value="MetI-like_sf"/>
</dbReference>
<evidence type="ECO:0000256" key="4">
    <source>
        <dbReference type="ARBA" id="ARBA00022989"/>
    </source>
</evidence>
<feature type="transmembrane region" description="Helical" evidence="6">
    <location>
        <begin position="247"/>
        <end position="266"/>
    </location>
</feature>
<sequence length="278" mass="29127">MSSRQLAGRIPAKGPGSESAQAKDAHRLSRTEADSPARDNSRLGLVWQLAGILAALAVFLFWLSAADLTQTELTTLGPGTLWVYTVEHLRLTGLSAVIVLLVALPLGVLLTRKPLRFLTGPVLAVVNVGQAAPAIGLVVLLAFWLGFGFRTAVVALVLYALLPVLRNTMVGLDNVDARLVEAGRGMGMSAARVLFRVELPLAVPLMLAGIRTALVLLVGTGALATFINGGGLGVLITTGVNLNLPRVLVGGAVMVALLALLVDWVGRVVEYLARPKGI</sequence>
<evidence type="ECO:0000256" key="3">
    <source>
        <dbReference type="ARBA" id="ARBA00022692"/>
    </source>
</evidence>
<proteinExistence type="inferred from homology"/>
<dbReference type="PROSITE" id="PS50928">
    <property type="entry name" value="ABC_TM1"/>
    <property type="match status" value="1"/>
</dbReference>
<evidence type="ECO:0000256" key="1">
    <source>
        <dbReference type="ARBA" id="ARBA00004141"/>
    </source>
</evidence>
<feature type="domain" description="ABC transmembrane type-1" evidence="8">
    <location>
        <begin position="85"/>
        <end position="266"/>
    </location>
</feature>
<feature type="transmembrane region" description="Helical" evidence="6">
    <location>
        <begin position="122"/>
        <end position="141"/>
    </location>
</feature>
<comment type="subcellular location">
    <subcellularLocation>
        <location evidence="6">Cell membrane</location>
        <topology evidence="6">Multi-pass membrane protein</topology>
    </subcellularLocation>
    <subcellularLocation>
        <location evidence="1">Membrane</location>
        <topology evidence="1">Multi-pass membrane protein</topology>
    </subcellularLocation>
</comment>
<feature type="transmembrane region" description="Helical" evidence="6">
    <location>
        <begin position="45"/>
        <end position="65"/>
    </location>
</feature>
<keyword evidence="10" id="KW-1185">Reference proteome</keyword>
<dbReference type="Gene3D" id="1.10.3720.10">
    <property type="entry name" value="MetI-like"/>
    <property type="match status" value="1"/>
</dbReference>
<dbReference type="InterPro" id="IPR000515">
    <property type="entry name" value="MetI-like"/>
</dbReference>
<dbReference type="KEGG" id="ajg:KKR91_04215"/>
<dbReference type="AlphaFoldDB" id="A0A975M6Q5"/>
<feature type="transmembrane region" description="Helical" evidence="6">
    <location>
        <begin position="201"/>
        <end position="227"/>
    </location>
</feature>
<comment type="similarity">
    <text evidence="6">Belongs to the binding-protein-dependent transport system permease family.</text>
</comment>
<feature type="compositionally biased region" description="Basic and acidic residues" evidence="7">
    <location>
        <begin position="21"/>
        <end position="38"/>
    </location>
</feature>
<dbReference type="InterPro" id="IPR051204">
    <property type="entry name" value="ABC_transp_perm/SBD"/>
</dbReference>
<keyword evidence="5 6" id="KW-0472">Membrane</keyword>
<dbReference type="GO" id="GO:0031460">
    <property type="term" value="P:glycine betaine transport"/>
    <property type="evidence" value="ECO:0007669"/>
    <property type="project" value="TreeGrafter"/>
</dbReference>
<evidence type="ECO:0000256" key="5">
    <source>
        <dbReference type="ARBA" id="ARBA00023136"/>
    </source>
</evidence>
<reference evidence="9 10" key="1">
    <citation type="submission" date="2021-05" db="EMBL/GenBank/DDBJ databases">
        <title>Novel species in genus Arthrobacter.</title>
        <authorList>
            <person name="Zhang G."/>
        </authorList>
    </citation>
    <scope>NUCLEOTIDE SEQUENCE [LARGE SCALE GENOMIC DNA]</scope>
    <source>
        <strain evidence="10">zg-ZUI227</strain>
    </source>
</reference>
<keyword evidence="4 6" id="KW-1133">Transmembrane helix</keyword>
<feature type="transmembrane region" description="Helical" evidence="6">
    <location>
        <begin position="147"/>
        <end position="165"/>
    </location>
</feature>
<feature type="region of interest" description="Disordered" evidence="7">
    <location>
        <begin position="1"/>
        <end position="38"/>
    </location>
</feature>
<evidence type="ECO:0000259" key="8">
    <source>
        <dbReference type="PROSITE" id="PS50928"/>
    </source>
</evidence>
<name>A0A975M6Q5_9MICC</name>
<evidence type="ECO:0000256" key="2">
    <source>
        <dbReference type="ARBA" id="ARBA00022448"/>
    </source>
</evidence>
<dbReference type="FunFam" id="1.10.3720.10:FF:000001">
    <property type="entry name" value="Glycine betaine ABC transporter, permease"/>
    <property type="match status" value="1"/>
</dbReference>
<evidence type="ECO:0000313" key="10">
    <source>
        <dbReference type="Proteomes" id="UP000676885"/>
    </source>
</evidence>
<dbReference type="Proteomes" id="UP000676885">
    <property type="component" value="Chromosome"/>
</dbReference>
<feature type="transmembrane region" description="Helical" evidence="6">
    <location>
        <begin position="91"/>
        <end position="110"/>
    </location>
</feature>
<protein>
    <submittedName>
        <fullName evidence="9">ABC transporter permease</fullName>
    </submittedName>
</protein>
<dbReference type="SUPFAM" id="SSF161098">
    <property type="entry name" value="MetI-like"/>
    <property type="match status" value="1"/>
</dbReference>
<dbReference type="PANTHER" id="PTHR30177">
    <property type="entry name" value="GLYCINE BETAINE/L-PROLINE TRANSPORT SYSTEM PERMEASE PROTEIN PROW"/>
    <property type="match status" value="1"/>
</dbReference>
<keyword evidence="3 6" id="KW-0812">Transmembrane</keyword>
<keyword evidence="2 6" id="KW-0813">Transport</keyword>
<dbReference type="CDD" id="cd06261">
    <property type="entry name" value="TM_PBP2"/>
    <property type="match status" value="1"/>
</dbReference>
<evidence type="ECO:0000256" key="6">
    <source>
        <dbReference type="RuleBase" id="RU363032"/>
    </source>
</evidence>
<dbReference type="GO" id="GO:0005886">
    <property type="term" value="C:plasma membrane"/>
    <property type="evidence" value="ECO:0007669"/>
    <property type="project" value="UniProtKB-SubCell"/>
</dbReference>
<accession>A0A975M6Q5</accession>
<dbReference type="GO" id="GO:0055085">
    <property type="term" value="P:transmembrane transport"/>
    <property type="evidence" value="ECO:0007669"/>
    <property type="project" value="InterPro"/>
</dbReference>
<gene>
    <name evidence="9" type="ORF">KKR91_04215</name>
</gene>
<dbReference type="Pfam" id="PF00528">
    <property type="entry name" value="BPD_transp_1"/>
    <property type="match status" value="1"/>
</dbReference>
<dbReference type="PANTHER" id="PTHR30177:SF4">
    <property type="entry name" value="OSMOPROTECTANT IMPORT PERMEASE PROTEIN OSMW"/>
    <property type="match status" value="1"/>
</dbReference>
<dbReference type="RefSeq" id="WP_210230130.1">
    <property type="nucleotide sequence ID" value="NZ_CP076022.1"/>
</dbReference>
<evidence type="ECO:0000313" key="9">
    <source>
        <dbReference type="EMBL" id="QWC10830.1"/>
    </source>
</evidence>